<sequence length="234" mass="23954">MTASEPTSRIPAPTPTPAPAPALALLVGALCFATGDLLRRTVDGSAATPVELMRAVDAHEGFWLVAGGLSVLAPVLMLPGLAWLVATTRGRGERATRLGAALLALGQLAAVGHAAAFYGLPTIGTHAGLSASSYDALDRASEHSPLLIGLIVLFILGNVVGTLVLFAGLRRARRVPVWSLVACVVLLATANAGGVAAGVLGLLVTVAMYAPLCWSVRPAYSPVERQGLRRNAAT</sequence>
<dbReference type="EMBL" id="JACCBG010000001">
    <property type="protein sequence ID" value="NYD40877.1"/>
    <property type="molecule type" value="Genomic_DNA"/>
</dbReference>
<comment type="caution">
    <text evidence="2">The sequence shown here is derived from an EMBL/GenBank/DDBJ whole genome shotgun (WGS) entry which is preliminary data.</text>
</comment>
<feature type="transmembrane region" description="Helical" evidence="1">
    <location>
        <begin position="62"/>
        <end position="86"/>
    </location>
</feature>
<protein>
    <recommendedName>
        <fullName evidence="4">DUF4386 family protein</fullName>
    </recommendedName>
</protein>
<evidence type="ECO:0008006" key="4">
    <source>
        <dbReference type="Google" id="ProtNLM"/>
    </source>
</evidence>
<proteinExistence type="predicted"/>
<dbReference type="Proteomes" id="UP000535511">
    <property type="component" value="Unassembled WGS sequence"/>
</dbReference>
<reference evidence="2 3" key="1">
    <citation type="submission" date="2020-07" db="EMBL/GenBank/DDBJ databases">
        <title>Sequencing the genomes of 1000 actinobacteria strains.</title>
        <authorList>
            <person name="Klenk H.-P."/>
        </authorList>
    </citation>
    <scope>NUCLEOTIDE SEQUENCE [LARGE SCALE GENOMIC DNA]</scope>
    <source>
        <strain evidence="2 3">DSM 21350</strain>
    </source>
</reference>
<keyword evidence="3" id="KW-1185">Reference proteome</keyword>
<evidence type="ECO:0000256" key="1">
    <source>
        <dbReference type="SAM" id="Phobius"/>
    </source>
</evidence>
<feature type="transmembrane region" description="Helical" evidence="1">
    <location>
        <begin position="146"/>
        <end position="168"/>
    </location>
</feature>
<dbReference type="AlphaFoldDB" id="A0A7Y9E4L9"/>
<name>A0A7Y9E4L9_9ACTN</name>
<organism evidence="2 3">
    <name type="scientific">Nocardioides panaciterrulae</name>
    <dbReference type="NCBI Taxonomy" id="661492"/>
    <lineage>
        <taxon>Bacteria</taxon>
        <taxon>Bacillati</taxon>
        <taxon>Actinomycetota</taxon>
        <taxon>Actinomycetes</taxon>
        <taxon>Propionibacteriales</taxon>
        <taxon>Nocardioidaceae</taxon>
        <taxon>Nocardioides</taxon>
    </lineage>
</organism>
<evidence type="ECO:0000313" key="2">
    <source>
        <dbReference type="EMBL" id="NYD40877.1"/>
    </source>
</evidence>
<evidence type="ECO:0000313" key="3">
    <source>
        <dbReference type="Proteomes" id="UP000535511"/>
    </source>
</evidence>
<dbReference type="RefSeq" id="WP_179662704.1">
    <property type="nucleotide sequence ID" value="NZ_JACCBG010000001.1"/>
</dbReference>
<keyword evidence="1" id="KW-1133">Transmembrane helix</keyword>
<keyword evidence="1" id="KW-0812">Transmembrane</keyword>
<feature type="transmembrane region" description="Helical" evidence="1">
    <location>
        <begin position="98"/>
        <end position="120"/>
    </location>
</feature>
<feature type="transmembrane region" description="Helical" evidence="1">
    <location>
        <begin position="175"/>
        <end position="193"/>
    </location>
</feature>
<gene>
    <name evidence="2" type="ORF">BJZ21_000960</name>
</gene>
<accession>A0A7Y9E4L9</accession>
<keyword evidence="1" id="KW-0472">Membrane</keyword>